<feature type="region of interest" description="Disordered" evidence="4">
    <location>
        <begin position="114"/>
        <end position="246"/>
    </location>
</feature>
<feature type="region of interest" description="Disordered" evidence="4">
    <location>
        <begin position="1314"/>
        <end position="1341"/>
    </location>
</feature>
<dbReference type="PANTHER" id="PTHR15711">
    <property type="entry name" value="RAP GTPASE-ACTIVATING PROTEIN"/>
    <property type="match status" value="1"/>
</dbReference>
<dbReference type="SUPFAM" id="SSF111347">
    <property type="entry name" value="Rap/Ran-GAP"/>
    <property type="match status" value="1"/>
</dbReference>
<dbReference type="InterPro" id="IPR000331">
    <property type="entry name" value="Rap/Ran_GAP_dom"/>
</dbReference>
<dbReference type="SMART" id="SM00225">
    <property type="entry name" value="BTB"/>
    <property type="match status" value="1"/>
</dbReference>
<dbReference type="Gene3D" id="3.40.50.11210">
    <property type="entry name" value="Rap/Ran-GAP"/>
    <property type="match status" value="1"/>
</dbReference>
<dbReference type="InterPro" id="IPR050989">
    <property type="entry name" value="Rap1_Ran_GAP"/>
</dbReference>
<feature type="region of interest" description="Disordered" evidence="4">
    <location>
        <begin position="756"/>
        <end position="809"/>
    </location>
</feature>
<feature type="chain" id="PRO_5008263219" evidence="5">
    <location>
        <begin position="23"/>
        <end position="1599"/>
    </location>
</feature>
<feature type="compositionally biased region" description="Basic and acidic residues" evidence="4">
    <location>
        <begin position="182"/>
        <end position="195"/>
    </location>
</feature>
<dbReference type="Pfam" id="PF00651">
    <property type="entry name" value="BTB"/>
    <property type="match status" value="1"/>
</dbReference>
<dbReference type="PANTHER" id="PTHR15711:SF25">
    <property type="entry name" value="RADISH, ISOFORM I"/>
    <property type="match status" value="1"/>
</dbReference>
<dbReference type="InterPro" id="IPR000210">
    <property type="entry name" value="BTB/POZ_dom"/>
</dbReference>
<feature type="region of interest" description="Disordered" evidence="4">
    <location>
        <begin position="271"/>
        <end position="462"/>
    </location>
</feature>
<dbReference type="InterPro" id="IPR011333">
    <property type="entry name" value="SKP1/BTB/POZ_sf"/>
</dbReference>
<dbReference type="Pfam" id="PF21022">
    <property type="entry name" value="Rap-GAP_dimer"/>
    <property type="match status" value="1"/>
</dbReference>
<dbReference type="FunFam" id="3.40.50.11210:FF:000002">
    <property type="entry name" value="Signal-induced proliferation-associated 1-like protein 1"/>
    <property type="match status" value="1"/>
</dbReference>
<feature type="compositionally biased region" description="Basic and acidic residues" evidence="4">
    <location>
        <begin position="330"/>
        <end position="344"/>
    </location>
</feature>
<keyword evidence="3" id="KW-0175">Coiled coil</keyword>
<dbReference type="SUPFAM" id="SSF54695">
    <property type="entry name" value="POZ domain"/>
    <property type="match status" value="1"/>
</dbReference>
<sequence length="1599" mass="180972">MTAICFVCNLPILSHQVGLVWAGGNGWDELTRSTLEESTLRQRLGSRRDSAAQVSCLSPPEPDVADQPRGGPRRRRSSLAQLTDILREWGGGGSQPRRQRAPLSRRETLADLARSLPWARHEPPPRRRRDSSADSGIKSMASKRRDSKAAPQDFRADFPPSWERKDSTTIVPSRDRRFKRRSSGDEKDRRDSVDGHRHHRRDSVAVPPPRIIATHKKRRGSPPTPAPPSFVDASSDPGPSTQPPSVTIVAVHEPSRSDGECQPMTMPTIITSAVTPSPTSPTTPAVSAMQTTQASQITPSTTQGTQATPSGKSPPNIGGRRDSTTQCGRARRDSRAAASPERRLGRLQRQATAFDDPSGPPGTRRRDSGPSLGPDDEGRARRDSLSPDSAARPRRERNQLSPDRAGGGELSPSAARRRSRLRRQASCARMGRARSPESSSCSSRDPSPCARPPERTIFRRQSTTEEILIARGFRRQSTTEEMIRCRNFRRQSSQSDDACMRARGRRDSSTQILDGTIGTMTVETTSTFFDSSTQTEPSPLYDNNHYHEECLRCNSCGLNLTGPNQKRARRFKNQILCDLHFADVALMECSDFMQQLRSFKPQSLGCAVARRKSSTTLIFPLPPQACSDSQSFEAQLKNSVTIYQKSGLETVLTYKVSSSPTMNLKKEESVRRKKRNRDVQFTLSMNAKHIAQNEFCEEYPHSLIPTPGYWIECSRQKIATDTIWDESESEHDSPDQNNESAIDRAELCHITKRQRDTTVPAFNSIGEPQDSQYQGKHRRRPSGSLDEAAEDSSDNGGSTPKKKTAIEEQWERSGGFELTSVEQETYEKYFYGTEHWNYFTNDEDLGPVILSIKQETLNSRDQFRILVRAISYTVHGLIPASCVFADRYNREEVVRSLGKEVNINPPLMLGQLPDTPEELLKLDQVFIKSELKVGVIYVKENQYTEEEILDNNENSPMFEEFLQVMGEKVRLKGFDKYKGGLDTVHDLTGLYSVYTNWRGIEIMFHVSTLLPYERHDPQKLQRKRHIGNDIVCVVFLEADNTAFSPACIKMRVSAKIKRRPTRYEVSVVTRDEVGAYKPYLWEQSVFDKGPMFREWLLTKIVNGERASYSAPKFARMQERTRSQMLEDIVANLQNHAETGQIPKPYRRGSWRPIGHMRPSSPLLDSVRDQFEDYDQLAKDFTRVFLNNELNIAQNAQLFDVVFLVGQSKQKTKFIGVRAILGVRSRVFQEMLYGIQTGFGSPQVPVAELLARPAPTLLSPTPARQKSSNFLQVPDIESPRPKSVPSSQMVKRAFSRLGTITAGWGRSIRKQHSQLNADDKKKWASSQDCSNKESKDKEKEKNAALAVPRLSVCADAQKVDRAKLAQTEFSIIEFDPETFRILLDYLHTGSCPLTCASIPGLICAAEHYDLPELLQACFHHAKQFLRIEVVCTMLISLENYYWRYTSASELVNMILAFIEQRAYALFQTSEFLNLSESMVQMIMCRNLEVPEVRKFEAMLSWARNKIKSKSANKTDAKNEFKTIMERLARDLKLYRISPQELIKVVLPSKAIKNERILETLMYQANSGMYRILDSYIEACQQRLQKQDSRFSEFESFDYGI</sequence>
<dbReference type="Gene3D" id="6.10.140.210">
    <property type="match status" value="1"/>
</dbReference>
<dbReference type="GO" id="GO:0005737">
    <property type="term" value="C:cytoplasm"/>
    <property type="evidence" value="ECO:0007669"/>
    <property type="project" value="TreeGrafter"/>
</dbReference>
<dbReference type="Gene3D" id="1.25.40.420">
    <property type="match status" value="1"/>
</dbReference>
<feature type="compositionally biased region" description="Polar residues" evidence="4">
    <location>
        <begin position="288"/>
        <end position="313"/>
    </location>
</feature>
<feature type="domain" description="Rap-GAP" evidence="6">
    <location>
        <begin position="919"/>
        <end position="1128"/>
    </location>
</feature>
<keyword evidence="2" id="KW-0597">Phosphoprotein</keyword>
<dbReference type="CDD" id="cd08368">
    <property type="entry name" value="LIM"/>
    <property type="match status" value="1"/>
</dbReference>
<evidence type="ECO:0000256" key="1">
    <source>
        <dbReference type="ARBA" id="ARBA00022468"/>
    </source>
</evidence>
<dbReference type="Gene3D" id="3.30.710.10">
    <property type="entry name" value="Potassium Channel Kv1.1, Chain A"/>
    <property type="match status" value="1"/>
</dbReference>
<feature type="region of interest" description="Disordered" evidence="4">
    <location>
        <begin position="1256"/>
        <end position="1287"/>
    </location>
</feature>
<gene>
    <name evidence="7" type="ORF">RR46_13712</name>
</gene>
<evidence type="ECO:0000256" key="2">
    <source>
        <dbReference type="ARBA" id="ARBA00022553"/>
    </source>
</evidence>
<feature type="compositionally biased region" description="Low complexity" evidence="4">
    <location>
        <begin position="271"/>
        <end position="287"/>
    </location>
</feature>
<evidence type="ECO:0000256" key="4">
    <source>
        <dbReference type="SAM" id="MobiDB-lite"/>
    </source>
</evidence>
<dbReference type="Pfam" id="PF02145">
    <property type="entry name" value="Rap_GAP"/>
    <property type="match status" value="1"/>
</dbReference>
<evidence type="ECO:0000313" key="8">
    <source>
        <dbReference type="Proteomes" id="UP000053268"/>
    </source>
</evidence>
<dbReference type="EMBL" id="KQ459604">
    <property type="protein sequence ID" value="KPI92491.1"/>
    <property type="molecule type" value="Genomic_DNA"/>
</dbReference>
<dbReference type="PROSITE" id="PS50085">
    <property type="entry name" value="RAPGAP"/>
    <property type="match status" value="1"/>
</dbReference>
<evidence type="ECO:0000313" key="7">
    <source>
        <dbReference type="EMBL" id="KPI92491.1"/>
    </source>
</evidence>
<organism evidence="7 8">
    <name type="scientific">Papilio xuthus</name>
    <name type="common">Asian swallowtail butterfly</name>
    <dbReference type="NCBI Taxonomy" id="66420"/>
    <lineage>
        <taxon>Eukaryota</taxon>
        <taxon>Metazoa</taxon>
        <taxon>Ecdysozoa</taxon>
        <taxon>Arthropoda</taxon>
        <taxon>Hexapoda</taxon>
        <taxon>Insecta</taxon>
        <taxon>Pterygota</taxon>
        <taxon>Neoptera</taxon>
        <taxon>Endopterygota</taxon>
        <taxon>Lepidoptera</taxon>
        <taxon>Glossata</taxon>
        <taxon>Ditrysia</taxon>
        <taxon>Papilionoidea</taxon>
        <taxon>Papilionidae</taxon>
        <taxon>Papilioninae</taxon>
        <taxon>Papilio</taxon>
    </lineage>
</organism>
<proteinExistence type="predicted"/>
<feature type="compositionally biased region" description="Low complexity" evidence="4">
    <location>
        <begin position="436"/>
        <end position="448"/>
    </location>
</feature>
<feature type="region of interest" description="Disordered" evidence="4">
    <location>
        <begin position="43"/>
        <end position="79"/>
    </location>
</feature>
<dbReference type="Proteomes" id="UP000053268">
    <property type="component" value="Unassembled WGS sequence"/>
</dbReference>
<protein>
    <submittedName>
        <fullName evidence="7">Rap1 GTPase-activating protein 1</fullName>
    </submittedName>
</protein>
<evidence type="ECO:0000256" key="3">
    <source>
        <dbReference type="ARBA" id="ARBA00023054"/>
    </source>
</evidence>
<feature type="compositionally biased region" description="Polar residues" evidence="4">
    <location>
        <begin position="1257"/>
        <end position="1270"/>
    </location>
</feature>
<evidence type="ECO:0000259" key="6">
    <source>
        <dbReference type="PROSITE" id="PS50085"/>
    </source>
</evidence>
<keyword evidence="1" id="KW-0343">GTPase activation</keyword>
<reference evidence="7 8" key="1">
    <citation type="journal article" date="2015" name="Nat. Commun.">
        <title>Outbred genome sequencing and CRISPR/Cas9 gene editing in butterflies.</title>
        <authorList>
            <person name="Li X."/>
            <person name="Fan D."/>
            <person name="Zhang W."/>
            <person name="Liu G."/>
            <person name="Zhang L."/>
            <person name="Zhao L."/>
            <person name="Fang X."/>
            <person name="Chen L."/>
            <person name="Dong Y."/>
            <person name="Chen Y."/>
            <person name="Ding Y."/>
            <person name="Zhao R."/>
            <person name="Feng M."/>
            <person name="Zhu Y."/>
            <person name="Feng Y."/>
            <person name="Jiang X."/>
            <person name="Zhu D."/>
            <person name="Xiang H."/>
            <person name="Feng X."/>
            <person name="Li S."/>
            <person name="Wang J."/>
            <person name="Zhang G."/>
            <person name="Kronforst M.R."/>
            <person name="Wang W."/>
        </authorList>
    </citation>
    <scope>NUCLEOTIDE SEQUENCE [LARGE SCALE GENOMIC DNA]</scope>
    <source>
        <strain evidence="7">Ya'a_city_454_Px</strain>
        <tissue evidence="7">Whole body</tissue>
    </source>
</reference>
<name>A0A194PGH5_PAPXU</name>
<dbReference type="InterPro" id="IPR035974">
    <property type="entry name" value="Rap/Ran-GAP_sf"/>
</dbReference>
<accession>A0A194PGH5</accession>
<evidence type="ECO:0000256" key="5">
    <source>
        <dbReference type="SAM" id="SignalP"/>
    </source>
</evidence>
<feature type="compositionally biased region" description="Basic and acidic residues" evidence="4">
    <location>
        <begin position="1329"/>
        <end position="1341"/>
    </location>
</feature>
<dbReference type="STRING" id="66420.A0A194PGH5"/>
<keyword evidence="8" id="KW-1185">Reference proteome</keyword>
<keyword evidence="5" id="KW-0732">Signal</keyword>
<feature type="signal peptide" evidence="5">
    <location>
        <begin position="1"/>
        <end position="22"/>
    </location>
</feature>
<dbReference type="GO" id="GO:0051056">
    <property type="term" value="P:regulation of small GTPase mediated signal transduction"/>
    <property type="evidence" value="ECO:0007669"/>
    <property type="project" value="InterPro"/>
</dbReference>
<dbReference type="GO" id="GO:0005096">
    <property type="term" value="F:GTPase activator activity"/>
    <property type="evidence" value="ECO:0007669"/>
    <property type="project" value="UniProtKB-KW"/>
</dbReference>
<feature type="compositionally biased region" description="Basic and acidic residues" evidence="4">
    <location>
        <begin position="376"/>
        <end position="398"/>
    </location>
</feature>